<evidence type="ECO:0000259" key="19">
    <source>
        <dbReference type="SMART" id="SM00831"/>
    </source>
</evidence>
<feature type="transmembrane region" description="Helical" evidence="18">
    <location>
        <begin position="933"/>
        <end position="954"/>
    </location>
</feature>
<feature type="transmembrane region" description="Helical" evidence="18">
    <location>
        <begin position="376"/>
        <end position="396"/>
    </location>
</feature>
<dbReference type="SMART" id="SM00831">
    <property type="entry name" value="Cation_ATPase_N"/>
    <property type="match status" value="1"/>
</dbReference>
<dbReference type="PANTHER" id="PTHR42861">
    <property type="entry name" value="CALCIUM-TRANSPORTING ATPASE"/>
    <property type="match status" value="1"/>
</dbReference>
<dbReference type="InterPro" id="IPR004014">
    <property type="entry name" value="ATPase_P-typ_cation-transptr_N"/>
</dbReference>
<dbReference type="NCBIfam" id="TIGR01524">
    <property type="entry name" value="ATPase-IIIB_Mg"/>
    <property type="match status" value="1"/>
</dbReference>
<evidence type="ECO:0000256" key="8">
    <source>
        <dbReference type="ARBA" id="ARBA00022553"/>
    </source>
</evidence>
<evidence type="ECO:0000256" key="17">
    <source>
        <dbReference type="ARBA" id="ARBA00047295"/>
    </source>
</evidence>
<dbReference type="AlphaFoldDB" id="W3VLB0"/>
<dbReference type="Pfam" id="PF00689">
    <property type="entry name" value="Cation_ATPase_C"/>
    <property type="match status" value="1"/>
</dbReference>
<dbReference type="GO" id="GO:0005886">
    <property type="term" value="C:plasma membrane"/>
    <property type="evidence" value="ECO:0007669"/>
    <property type="project" value="UniProtKB-SubCell"/>
</dbReference>
<dbReference type="Pfam" id="PF00690">
    <property type="entry name" value="Cation_ATPase_N"/>
    <property type="match status" value="1"/>
</dbReference>
<dbReference type="InterPro" id="IPR018303">
    <property type="entry name" value="ATPase_P-typ_P_site"/>
</dbReference>
<evidence type="ECO:0000256" key="18">
    <source>
        <dbReference type="SAM" id="Phobius"/>
    </source>
</evidence>
<dbReference type="Gene3D" id="1.20.1110.10">
    <property type="entry name" value="Calcium-transporting ATPase, transmembrane domain"/>
    <property type="match status" value="1"/>
</dbReference>
<dbReference type="SUPFAM" id="SSF81665">
    <property type="entry name" value="Calcium ATPase, transmembrane domain M"/>
    <property type="match status" value="1"/>
</dbReference>
<dbReference type="SUPFAM" id="SSF81653">
    <property type="entry name" value="Calcium ATPase, transduction domain A"/>
    <property type="match status" value="1"/>
</dbReference>
<dbReference type="SFLD" id="SFLDF00027">
    <property type="entry name" value="p-type_atpase"/>
    <property type="match status" value="1"/>
</dbReference>
<feature type="transmembrane region" description="Helical" evidence="18">
    <location>
        <begin position="902"/>
        <end position="921"/>
    </location>
</feature>
<reference evidence="20 21" key="1">
    <citation type="journal article" date="2014" name="Genome Announc.">
        <title>Genome sequence of the basidiomycetous fungus Pseudozyma aphidis DSM70725, an efficient producer of biosurfactant mannosylerythritol lipids.</title>
        <authorList>
            <person name="Lorenz S."/>
            <person name="Guenther M."/>
            <person name="Grumaz C."/>
            <person name="Rupp S."/>
            <person name="Zibek S."/>
            <person name="Sohn K."/>
        </authorList>
    </citation>
    <scope>NUCLEOTIDE SEQUENCE [LARGE SCALE GENOMIC DNA]</scope>
    <source>
        <strain evidence="21">ATCC 32657 / CBS 517.83 / DSM 70725 / JCM 10318 / NBRC 10182 / NRRL Y-7954 / St-0401</strain>
    </source>
</reference>
<keyword evidence="7" id="KW-0997">Cell inner membrane</keyword>
<dbReference type="InterPro" id="IPR059000">
    <property type="entry name" value="ATPase_P-type_domA"/>
</dbReference>
<feature type="transmembrane region" description="Helical" evidence="18">
    <location>
        <begin position="974"/>
        <end position="995"/>
    </location>
</feature>
<dbReference type="InterPro" id="IPR001757">
    <property type="entry name" value="P_typ_ATPase"/>
</dbReference>
<dbReference type="InterPro" id="IPR023299">
    <property type="entry name" value="ATPase_P-typ_cyto_dom_N"/>
</dbReference>
<dbReference type="Gene3D" id="2.70.150.10">
    <property type="entry name" value="Calcium-transporting ATPase, cytoplasmic transduction domain A"/>
    <property type="match status" value="1"/>
</dbReference>
<proteinExistence type="inferred from homology"/>
<dbReference type="InterPro" id="IPR044492">
    <property type="entry name" value="P_typ_ATPase_HD_dom"/>
</dbReference>
<keyword evidence="21" id="KW-1185">Reference proteome</keyword>
<dbReference type="Pfam" id="PF13246">
    <property type="entry name" value="Cation_ATPase"/>
    <property type="match status" value="1"/>
</dbReference>
<dbReference type="EC" id="7.2.2.14" evidence="4"/>
<organism evidence="20 21">
    <name type="scientific">Moesziomyces aphidis</name>
    <name type="common">Pseudozyma aphidis</name>
    <dbReference type="NCBI Taxonomy" id="84754"/>
    <lineage>
        <taxon>Eukaryota</taxon>
        <taxon>Fungi</taxon>
        <taxon>Dikarya</taxon>
        <taxon>Basidiomycota</taxon>
        <taxon>Ustilaginomycotina</taxon>
        <taxon>Ustilaginomycetes</taxon>
        <taxon>Ustilaginales</taxon>
        <taxon>Ustilaginaceae</taxon>
        <taxon>Moesziomyces</taxon>
    </lineage>
</organism>
<dbReference type="Proteomes" id="UP000019462">
    <property type="component" value="Unassembled WGS sequence"/>
</dbReference>
<dbReference type="SFLD" id="SFLDS00003">
    <property type="entry name" value="Haloacid_Dehalogenase"/>
    <property type="match status" value="1"/>
</dbReference>
<comment type="caution">
    <text evidence="20">The sequence shown here is derived from an EMBL/GenBank/DDBJ whole genome shotgun (WGS) entry which is preliminary data.</text>
</comment>
<dbReference type="InterPro" id="IPR023298">
    <property type="entry name" value="ATPase_P-typ_TM_dom_sf"/>
</dbReference>
<name>W3VLB0_MOEAP</name>
<dbReference type="InterPro" id="IPR006068">
    <property type="entry name" value="ATPase_P-typ_cation-transptr_C"/>
</dbReference>
<gene>
    <name evidence="20" type="ORF">PaG_03366</name>
</gene>
<evidence type="ECO:0000256" key="5">
    <source>
        <dbReference type="ARBA" id="ARBA00013555"/>
    </source>
</evidence>
<dbReference type="NCBIfam" id="TIGR01494">
    <property type="entry name" value="ATPase_P-type"/>
    <property type="match status" value="2"/>
</dbReference>
<feature type="transmembrane region" description="Helical" evidence="18">
    <location>
        <begin position="402"/>
        <end position="427"/>
    </location>
</feature>
<dbReference type="GO" id="GO:0016887">
    <property type="term" value="F:ATP hydrolysis activity"/>
    <property type="evidence" value="ECO:0007669"/>
    <property type="project" value="InterPro"/>
</dbReference>
<dbReference type="PRINTS" id="PR01836">
    <property type="entry name" value="MGATPASE"/>
</dbReference>
<keyword evidence="6" id="KW-1003">Cell membrane</keyword>
<protein>
    <recommendedName>
        <fullName evidence="5">Magnesium-transporting ATPase, P-type 1</fullName>
        <ecNumber evidence="4">7.2.2.14</ecNumber>
    </recommendedName>
    <alternativeName>
        <fullName evidence="16">Mg(2+) transport ATPase, P-type 1</fullName>
    </alternativeName>
</protein>
<feature type="transmembrane region" description="Helical" evidence="18">
    <location>
        <begin position="183"/>
        <end position="201"/>
    </location>
</feature>
<evidence type="ECO:0000256" key="11">
    <source>
        <dbReference type="ARBA" id="ARBA00022840"/>
    </source>
</evidence>
<comment type="function">
    <text evidence="1">Mediates magnesium influx to the cytosol.</text>
</comment>
<dbReference type="SUPFAM" id="SSF56784">
    <property type="entry name" value="HAD-like"/>
    <property type="match status" value="1"/>
</dbReference>
<evidence type="ECO:0000256" key="6">
    <source>
        <dbReference type="ARBA" id="ARBA00022475"/>
    </source>
</evidence>
<dbReference type="PROSITE" id="PS00154">
    <property type="entry name" value="ATPASE_E1_E2"/>
    <property type="match status" value="1"/>
</dbReference>
<dbReference type="HOGENOM" id="CLU_002360_6_3_1"/>
<comment type="catalytic activity">
    <reaction evidence="17">
        <text>Mg(2+)(out) + ATP + H2O = Mg(2+)(in) + ADP + phosphate + H(+)</text>
        <dbReference type="Rhea" id="RHEA:10260"/>
        <dbReference type="ChEBI" id="CHEBI:15377"/>
        <dbReference type="ChEBI" id="CHEBI:15378"/>
        <dbReference type="ChEBI" id="CHEBI:18420"/>
        <dbReference type="ChEBI" id="CHEBI:30616"/>
        <dbReference type="ChEBI" id="CHEBI:43474"/>
        <dbReference type="ChEBI" id="CHEBI:456216"/>
        <dbReference type="EC" id="7.2.2.14"/>
    </reaction>
</comment>
<feature type="domain" description="Cation-transporting P-type ATPase N-terminal" evidence="19">
    <location>
        <begin position="108"/>
        <end position="181"/>
    </location>
</feature>
<dbReference type="EMBL" id="AWNI01000011">
    <property type="protein sequence ID" value="ETS62290.1"/>
    <property type="molecule type" value="Genomic_DNA"/>
</dbReference>
<keyword evidence="14 18" id="KW-1133">Transmembrane helix</keyword>
<keyword evidence="12" id="KW-0460">Magnesium</keyword>
<feature type="transmembrane region" description="Helical" evidence="18">
    <location>
        <begin position="865"/>
        <end position="890"/>
    </location>
</feature>
<dbReference type="InterPro" id="IPR023214">
    <property type="entry name" value="HAD_sf"/>
</dbReference>
<evidence type="ECO:0000256" key="1">
    <source>
        <dbReference type="ARBA" id="ARBA00003954"/>
    </source>
</evidence>
<evidence type="ECO:0000256" key="7">
    <source>
        <dbReference type="ARBA" id="ARBA00022519"/>
    </source>
</evidence>
<dbReference type="FunFam" id="3.40.50.1000:FF:000001">
    <property type="entry name" value="Phospholipid-transporting ATPase IC"/>
    <property type="match status" value="1"/>
</dbReference>
<evidence type="ECO:0000313" key="21">
    <source>
        <dbReference type="Proteomes" id="UP000019462"/>
    </source>
</evidence>
<comment type="similarity">
    <text evidence="3">Belongs to the cation transport ATPase (P-type) (TC 3.A.3) family. Type IIIB subfamily.</text>
</comment>
<dbReference type="InterPro" id="IPR006415">
    <property type="entry name" value="P-type_ATPase_IIIB"/>
</dbReference>
<evidence type="ECO:0000256" key="9">
    <source>
        <dbReference type="ARBA" id="ARBA00022692"/>
    </source>
</evidence>
<sequence>MINDGATEIAVLPLHGHSDQAVVEDVRKSDIKISSPSIEADNGGDFPRHADPELSVLVQAKSSRFVRVKQALASSPFARLLGMRTALDHTKKAAALAKEEAVLTTLAHWSIRPLDESFAQLASSPRGIHAKAAASRLKLDGPNQVASSQKQPWWKLLISNIVNPFNAILTILAVVAISTDDHSTFAILMLMVVLSVSLRFIQEHKSANKVYALKSLIDSSCLVLGRNSDDEQKPVKIDRSQLVVGDVIRVATGSVVPADCIVIASKMLTVSQSSLTGEGLPVEKYALGTSSATNLSSANSFDCPPGAEVPCSAKGTSATMDRPNLLFMGTHVVSGHADALVVATGDRTYVGTVACVSDDLQVQNDFQRGISHISMLLLAFMLVMAPTVLIIDGFVTKDWKNAALFCLSVAVGLVPEMLPMVTTANLARGAIIVAKKKAIVKKLDAVQLLGAIDVLCSDKTGTLTEDHVTVASTCAPDGKICDTPVHLAYLNAKLQTSEFINNIDNAILSHVGDQALSTRLLEGKTKVADIPFDFYRRVVSVVYSDEQGDADKLHLVCKGAAEEVVRRCTHVRLSASSLDKIDVDACTARIDAIAERGERVIAVASRRVARSLLINGVATPELEAEMVLEGFVSILDPPKADAKNAIAQLRELGVQTKVLTGDALPTARRVCEIINLLPETPGASELCITGIELSQLGPVAFARAVEQKVVFAKLTPIQKLEVVRALRAQCHQVAFLGDGVNDGPALRGASCGISVNTGCDIAKDAADVILTQKNLDVIRDAVIVGRVSFVNTLKYIKMAASSNFGNVFSVTVAASWLPFLPMSPTQLLTQNLLYDISQASIPWDNVDEDMIRAPVSWSTKSMLKFMLCIGPLSSPFDILTFVVNWFYFGLRNANDAEQVARFQTHWFLEGCLTQVAIVHVLRTAKFPFVQSRASWQVCLTTALIAVISMVAPYLPFLRNALQMTLPDPMFYAFLFPYLVAYVLIVQVAKVVYLRFNRIWL</sequence>
<evidence type="ECO:0000256" key="3">
    <source>
        <dbReference type="ARBA" id="ARBA00008746"/>
    </source>
</evidence>
<evidence type="ECO:0000256" key="2">
    <source>
        <dbReference type="ARBA" id="ARBA00004429"/>
    </source>
</evidence>
<evidence type="ECO:0000256" key="15">
    <source>
        <dbReference type="ARBA" id="ARBA00023136"/>
    </source>
</evidence>
<evidence type="ECO:0000313" key="20">
    <source>
        <dbReference type="EMBL" id="ETS62290.1"/>
    </source>
</evidence>
<keyword evidence="9 18" id="KW-0812">Transmembrane</keyword>
<keyword evidence="10" id="KW-0547">Nucleotide-binding</keyword>
<keyword evidence="13" id="KW-1278">Translocase</keyword>
<accession>W3VLB0</accession>
<dbReference type="GO" id="GO:0015444">
    <property type="term" value="F:P-type magnesium transporter activity"/>
    <property type="evidence" value="ECO:0007669"/>
    <property type="project" value="UniProtKB-EC"/>
</dbReference>
<keyword evidence="15 18" id="KW-0472">Membrane</keyword>
<dbReference type="InterPro" id="IPR036412">
    <property type="entry name" value="HAD-like_sf"/>
</dbReference>
<dbReference type="Gene3D" id="3.40.50.1000">
    <property type="entry name" value="HAD superfamily/HAD-like"/>
    <property type="match status" value="1"/>
</dbReference>
<dbReference type="OrthoDB" id="158672at2759"/>
<evidence type="ECO:0000256" key="13">
    <source>
        <dbReference type="ARBA" id="ARBA00022967"/>
    </source>
</evidence>
<evidence type="ECO:0000256" key="4">
    <source>
        <dbReference type="ARBA" id="ARBA00012786"/>
    </source>
</evidence>
<dbReference type="InterPro" id="IPR008250">
    <property type="entry name" value="ATPase_P-typ_transduc_dom_A_sf"/>
</dbReference>
<feature type="transmembrane region" description="Helical" evidence="18">
    <location>
        <begin position="156"/>
        <end position="177"/>
    </location>
</feature>
<evidence type="ECO:0000256" key="16">
    <source>
        <dbReference type="ARBA" id="ARBA00029806"/>
    </source>
</evidence>
<dbReference type="SFLD" id="SFLDG00002">
    <property type="entry name" value="C1.7:_P-type_atpase_like"/>
    <property type="match status" value="1"/>
</dbReference>
<evidence type="ECO:0000256" key="12">
    <source>
        <dbReference type="ARBA" id="ARBA00022842"/>
    </source>
</evidence>
<evidence type="ECO:0000256" key="10">
    <source>
        <dbReference type="ARBA" id="ARBA00022741"/>
    </source>
</evidence>
<keyword evidence="8" id="KW-0597">Phosphoprotein</keyword>
<evidence type="ECO:0000256" key="14">
    <source>
        <dbReference type="ARBA" id="ARBA00022989"/>
    </source>
</evidence>
<comment type="subcellular location">
    <subcellularLocation>
        <location evidence="2">Cell inner membrane</location>
        <topology evidence="2">Multi-pass membrane protein</topology>
    </subcellularLocation>
</comment>
<dbReference type="GO" id="GO:0005524">
    <property type="term" value="F:ATP binding"/>
    <property type="evidence" value="ECO:0007669"/>
    <property type="project" value="UniProtKB-KW"/>
</dbReference>
<dbReference type="Gene3D" id="3.40.1110.10">
    <property type="entry name" value="Calcium-transporting ATPase, cytoplasmic domain N"/>
    <property type="match status" value="1"/>
</dbReference>
<keyword evidence="11" id="KW-0067">ATP-binding</keyword>
<dbReference type="Pfam" id="PF00122">
    <property type="entry name" value="E1-E2_ATPase"/>
    <property type="match status" value="1"/>
</dbReference>